<gene>
    <name evidence="2" type="ORF">ACG00Y_01365</name>
</gene>
<feature type="region of interest" description="Disordered" evidence="1">
    <location>
        <begin position="701"/>
        <end position="732"/>
    </location>
</feature>
<accession>A0ABW7EW65</accession>
<evidence type="ECO:0000313" key="2">
    <source>
        <dbReference type="EMBL" id="MFG6428540.1"/>
    </source>
</evidence>
<evidence type="ECO:0000256" key="1">
    <source>
        <dbReference type="SAM" id="MobiDB-lite"/>
    </source>
</evidence>
<protein>
    <submittedName>
        <fullName evidence="2">Baseplate J/gp47 family protein</fullName>
    </submittedName>
</protein>
<dbReference type="EMBL" id="JBIGHV010000001">
    <property type="protein sequence ID" value="MFG6428540.1"/>
    <property type="molecule type" value="Genomic_DNA"/>
</dbReference>
<organism evidence="2 3">
    <name type="scientific">Pelomonas parva</name>
    <dbReference type="NCBI Taxonomy" id="3299032"/>
    <lineage>
        <taxon>Bacteria</taxon>
        <taxon>Pseudomonadati</taxon>
        <taxon>Pseudomonadota</taxon>
        <taxon>Betaproteobacteria</taxon>
        <taxon>Burkholderiales</taxon>
        <taxon>Sphaerotilaceae</taxon>
        <taxon>Roseateles</taxon>
    </lineage>
</organism>
<keyword evidence="3" id="KW-1185">Reference proteome</keyword>
<dbReference type="RefSeq" id="WP_394475470.1">
    <property type="nucleotide sequence ID" value="NZ_JBIGHV010000001.1"/>
</dbReference>
<sequence length="732" mass="76607">MPIQLPAIDDRDHAALVRDTLALAAVHAPEWTHTGPSDPGVTLVELFAFMAESLLYRANLIPERNRLKFLQLLGVGLAPAQPARALVQFANESGERKTLTLPSGQPLLAGAIPFLTDTGLDLPPVTGLVVFKRTVGTPDPAVLDYYRQLYEATGRDFSPDDDGSVEPVLYDSVQLADLAGAIDVGAETVDGALWIALLASPKATEADKANARLELAGRTLSIGLVPQPPETRGRLQPGRAALPPPALKAFAPKADAQGRGTPGDYIRLDTAAPQGFPEQAGLLQVTLPASDDAIGTWAETEPLEAGVGNLPPQLTDEALAARLVTWLRIDGLARAGVRLAWAGTHCAAVRQRSHVSRELLPPGDGSPEQRRALSHGQVLAESVQLLVAGQPWALTDELEAAPPEGQPGSTVFALDAESGQIRFGDGARGARPAAGAEIALRFDWASGSAGNVAAGAIKLGPTLPSGVKVTNPRPADGGIDAESALEGEKRIPLVLRHRDRAVSAADFDAILRETPQADVGRVEVLPAWHPELSPGLPGDQPGVVTCMVIPRQDPRRPDYPLPDADFIAALCAWLAPRRLVTCEVLLRGPAYAGVWISVGLELHAGQGVAEVRERVKAALKAFLAPLPNTASATGWPLFKAVTALELATVAARVDGVLGVTGLLLGDSTGARRDSVPLAGLQLPLIAGLSVSLGDPVPLSDLIGQGTGAGSDDDDPAGRQTLRLPVPRVPENC</sequence>
<name>A0ABW7EW65_9BURK</name>
<comment type="caution">
    <text evidence="2">The sequence shown here is derived from an EMBL/GenBank/DDBJ whole genome shotgun (WGS) entry which is preliminary data.</text>
</comment>
<dbReference type="Proteomes" id="UP001606210">
    <property type="component" value="Unassembled WGS sequence"/>
</dbReference>
<reference evidence="2 3" key="1">
    <citation type="submission" date="2024-08" db="EMBL/GenBank/DDBJ databases">
        <authorList>
            <person name="Lu H."/>
        </authorList>
    </citation>
    <scope>NUCLEOTIDE SEQUENCE [LARGE SCALE GENOMIC DNA]</scope>
    <source>
        <strain evidence="2 3">LYH14W</strain>
    </source>
</reference>
<evidence type="ECO:0000313" key="3">
    <source>
        <dbReference type="Proteomes" id="UP001606210"/>
    </source>
</evidence>
<proteinExistence type="predicted"/>